<feature type="compositionally biased region" description="Polar residues" evidence="1">
    <location>
        <begin position="85"/>
        <end position="105"/>
    </location>
</feature>
<feature type="compositionally biased region" description="Polar residues" evidence="1">
    <location>
        <begin position="24"/>
        <end position="33"/>
    </location>
</feature>
<reference evidence="2 3" key="1">
    <citation type="submission" date="2019-05" db="EMBL/GenBank/DDBJ databases">
        <title>Mikania micrantha, genome provides insights into the molecular mechanism of rapid growth.</title>
        <authorList>
            <person name="Liu B."/>
        </authorList>
    </citation>
    <scope>NUCLEOTIDE SEQUENCE [LARGE SCALE GENOMIC DNA]</scope>
    <source>
        <strain evidence="2">NLD-2019</strain>
        <tissue evidence="2">Leaf</tissue>
    </source>
</reference>
<name>A0A5N6M6I9_9ASTR</name>
<feature type="compositionally biased region" description="Acidic residues" evidence="1">
    <location>
        <begin position="114"/>
        <end position="123"/>
    </location>
</feature>
<gene>
    <name evidence="2" type="ORF">E3N88_31758</name>
</gene>
<feature type="region of interest" description="Disordered" evidence="1">
    <location>
        <begin position="1"/>
        <end position="67"/>
    </location>
</feature>
<comment type="caution">
    <text evidence="2">The sequence shown here is derived from an EMBL/GenBank/DDBJ whole genome shotgun (WGS) entry which is preliminary data.</text>
</comment>
<dbReference type="EMBL" id="SZYD01000016">
    <property type="protein sequence ID" value="KAD3336239.1"/>
    <property type="molecule type" value="Genomic_DNA"/>
</dbReference>
<feature type="compositionally biased region" description="Basic and acidic residues" evidence="1">
    <location>
        <begin position="1"/>
        <end position="23"/>
    </location>
</feature>
<dbReference type="OrthoDB" id="8033832at2759"/>
<dbReference type="Proteomes" id="UP000326396">
    <property type="component" value="Linkage Group LG6"/>
</dbReference>
<protein>
    <submittedName>
        <fullName evidence="2">Uncharacterized protein</fullName>
    </submittedName>
</protein>
<evidence type="ECO:0000313" key="2">
    <source>
        <dbReference type="EMBL" id="KAD3336239.1"/>
    </source>
</evidence>
<feature type="region of interest" description="Disordered" evidence="1">
    <location>
        <begin position="85"/>
        <end position="123"/>
    </location>
</feature>
<accession>A0A5N6M6I9</accession>
<proteinExistence type="predicted"/>
<organism evidence="2 3">
    <name type="scientific">Mikania micrantha</name>
    <name type="common">bitter vine</name>
    <dbReference type="NCBI Taxonomy" id="192012"/>
    <lineage>
        <taxon>Eukaryota</taxon>
        <taxon>Viridiplantae</taxon>
        <taxon>Streptophyta</taxon>
        <taxon>Embryophyta</taxon>
        <taxon>Tracheophyta</taxon>
        <taxon>Spermatophyta</taxon>
        <taxon>Magnoliopsida</taxon>
        <taxon>eudicotyledons</taxon>
        <taxon>Gunneridae</taxon>
        <taxon>Pentapetalae</taxon>
        <taxon>asterids</taxon>
        <taxon>campanulids</taxon>
        <taxon>Asterales</taxon>
        <taxon>Asteraceae</taxon>
        <taxon>Asteroideae</taxon>
        <taxon>Heliantheae alliance</taxon>
        <taxon>Eupatorieae</taxon>
        <taxon>Mikania</taxon>
    </lineage>
</organism>
<sequence>MQEDNNVRQKERNRSKRNVKEKGQPQNQHNNLTLAVPRVSANGRRKTYEDAAGAVRTGGKGSIRRKKKAVYKTLDKSLQQSTLKRTGIPTTVLNTKGTKSSSLGSAAQRKSEPTVDDEDNNDDDWAFHNHDLCIESYLMATINTTNSSAKPHEDLSKNPLHHC</sequence>
<dbReference type="AlphaFoldDB" id="A0A5N6M6I9"/>
<evidence type="ECO:0000313" key="3">
    <source>
        <dbReference type="Proteomes" id="UP000326396"/>
    </source>
</evidence>
<evidence type="ECO:0000256" key="1">
    <source>
        <dbReference type="SAM" id="MobiDB-lite"/>
    </source>
</evidence>
<keyword evidence="3" id="KW-1185">Reference proteome</keyword>